<reference evidence="4 5" key="1">
    <citation type="submission" date="2020-12" db="EMBL/GenBank/DDBJ databases">
        <title>FDA dAtabase for Regulatory Grade micrObial Sequences (FDA-ARGOS): Supporting development and validation of Infectious Disease Dx tests.</title>
        <authorList>
            <person name="Kerrigan L."/>
            <person name="Long C."/>
            <person name="Tallon L."/>
            <person name="Sadzewicz L."/>
            <person name="Zhao X."/>
            <person name="Boylan J."/>
            <person name="Ott S."/>
            <person name="Bowen H."/>
            <person name="Vavikolanu K."/>
            <person name="Mehta A."/>
            <person name="Aluvathingal J."/>
            <person name="Nadendla S."/>
            <person name="Yan Y."/>
            <person name="Sichtig H."/>
        </authorList>
    </citation>
    <scope>NUCLEOTIDE SEQUENCE [LARGE SCALE GENOMIC DNA]</scope>
    <source>
        <strain evidence="4 5">FDAARGOS_1031</strain>
    </source>
</reference>
<evidence type="ECO:0000313" key="4">
    <source>
        <dbReference type="EMBL" id="QQN57775.1"/>
    </source>
</evidence>
<dbReference type="FunFam" id="3.40.50.2300:FF:000051">
    <property type="entry name" value="Two-component response regulator yehT"/>
    <property type="match status" value="1"/>
</dbReference>
<dbReference type="SMART" id="SM00850">
    <property type="entry name" value="LytTR"/>
    <property type="match status" value="1"/>
</dbReference>
<name>A0A7T7ZXP5_9FLAO</name>
<dbReference type="InterPro" id="IPR046947">
    <property type="entry name" value="LytR-like"/>
</dbReference>
<dbReference type="Gene3D" id="3.40.50.2300">
    <property type="match status" value="1"/>
</dbReference>
<dbReference type="Gene3D" id="2.40.50.1020">
    <property type="entry name" value="LytTr DNA-binding domain"/>
    <property type="match status" value="1"/>
</dbReference>
<dbReference type="SUPFAM" id="SSF52172">
    <property type="entry name" value="CheY-like"/>
    <property type="match status" value="1"/>
</dbReference>
<accession>A0A7T7ZXP5</accession>
<dbReference type="InterPro" id="IPR001789">
    <property type="entry name" value="Sig_transdc_resp-reg_receiver"/>
</dbReference>
<dbReference type="PROSITE" id="PS50930">
    <property type="entry name" value="HTH_LYTTR"/>
    <property type="match status" value="1"/>
</dbReference>
<evidence type="ECO:0000259" key="2">
    <source>
        <dbReference type="PROSITE" id="PS50110"/>
    </source>
</evidence>
<dbReference type="GeneID" id="93132165"/>
<sequence>MNCIIVDDEPLAREEMRSLINEISPVEILGEFSNALTALSFLKDNKTDLIFLDIQMPKVTGLEFAEMVPEETLIVFTTAYPQYALKSYELDAIDYLLKPIEKQRLKKAIDKAASYKDLFSQTTVKNTIEGSNDASLMIKADKRYYKIQLDDILFIEGLKDYVVIYTQNQKLITAMNLKTIHQKISSPLFLRVSKSYVVNMQHIESFDSHTIYIGEHEIPIGEVYRSDFFDKYSGGLIAGN</sequence>
<dbReference type="RefSeq" id="WP_034871172.1">
    <property type="nucleotide sequence ID" value="NZ_CBCSDR010000003.1"/>
</dbReference>
<evidence type="ECO:0000313" key="5">
    <source>
        <dbReference type="Proteomes" id="UP000595426"/>
    </source>
</evidence>
<dbReference type="Pfam" id="PF04397">
    <property type="entry name" value="LytTR"/>
    <property type="match status" value="1"/>
</dbReference>
<keyword evidence="5" id="KW-1185">Reference proteome</keyword>
<dbReference type="PROSITE" id="PS50110">
    <property type="entry name" value="RESPONSE_REGULATORY"/>
    <property type="match status" value="1"/>
</dbReference>
<dbReference type="GO" id="GO:0000156">
    <property type="term" value="F:phosphorelay response regulator activity"/>
    <property type="evidence" value="ECO:0007669"/>
    <property type="project" value="InterPro"/>
</dbReference>
<feature type="modified residue" description="4-aspartylphosphate" evidence="1">
    <location>
        <position position="53"/>
    </location>
</feature>
<feature type="domain" description="HTH LytTR-type" evidence="3">
    <location>
        <begin position="136"/>
        <end position="207"/>
    </location>
</feature>
<dbReference type="AlphaFoldDB" id="A0A7T7ZXP5"/>
<dbReference type="SMART" id="SM00448">
    <property type="entry name" value="REC"/>
    <property type="match status" value="1"/>
</dbReference>
<dbReference type="InterPro" id="IPR007492">
    <property type="entry name" value="LytTR_DNA-bd_dom"/>
</dbReference>
<dbReference type="Proteomes" id="UP000595426">
    <property type="component" value="Chromosome"/>
</dbReference>
<organism evidence="4 5">
    <name type="scientific">Elizabethkingia bruuniana</name>
    <dbReference type="NCBI Taxonomy" id="1756149"/>
    <lineage>
        <taxon>Bacteria</taxon>
        <taxon>Pseudomonadati</taxon>
        <taxon>Bacteroidota</taxon>
        <taxon>Flavobacteriia</taxon>
        <taxon>Flavobacteriales</taxon>
        <taxon>Weeksellaceae</taxon>
        <taxon>Elizabethkingia</taxon>
    </lineage>
</organism>
<dbReference type="GO" id="GO:0003677">
    <property type="term" value="F:DNA binding"/>
    <property type="evidence" value="ECO:0007669"/>
    <property type="project" value="InterPro"/>
</dbReference>
<dbReference type="Pfam" id="PF00072">
    <property type="entry name" value="Response_reg"/>
    <property type="match status" value="1"/>
</dbReference>
<evidence type="ECO:0000259" key="3">
    <source>
        <dbReference type="PROSITE" id="PS50930"/>
    </source>
</evidence>
<keyword evidence="1" id="KW-0597">Phosphoprotein</keyword>
<proteinExistence type="predicted"/>
<dbReference type="PANTHER" id="PTHR37299">
    <property type="entry name" value="TRANSCRIPTIONAL REGULATOR-RELATED"/>
    <property type="match status" value="1"/>
</dbReference>
<dbReference type="OrthoDB" id="2168082at2"/>
<dbReference type="KEGG" id="egm:AYC65_04580"/>
<dbReference type="EMBL" id="CP067018">
    <property type="protein sequence ID" value="QQN57775.1"/>
    <property type="molecule type" value="Genomic_DNA"/>
</dbReference>
<evidence type="ECO:0000256" key="1">
    <source>
        <dbReference type="PROSITE-ProRule" id="PRU00169"/>
    </source>
</evidence>
<dbReference type="InterPro" id="IPR011006">
    <property type="entry name" value="CheY-like_superfamily"/>
</dbReference>
<feature type="domain" description="Response regulatory" evidence="2">
    <location>
        <begin position="2"/>
        <end position="113"/>
    </location>
</feature>
<gene>
    <name evidence="4" type="ORF">I6H88_15175</name>
</gene>
<protein>
    <submittedName>
        <fullName evidence="4">Response regulator</fullName>
    </submittedName>
</protein>
<dbReference type="PANTHER" id="PTHR37299:SF1">
    <property type="entry name" value="STAGE 0 SPORULATION PROTEIN A HOMOLOG"/>
    <property type="match status" value="1"/>
</dbReference>